<name>A0A4Z2EGR4_9TELE</name>
<feature type="compositionally biased region" description="Basic and acidic residues" evidence="1">
    <location>
        <begin position="1"/>
        <end position="21"/>
    </location>
</feature>
<evidence type="ECO:0000256" key="1">
    <source>
        <dbReference type="SAM" id="MobiDB-lite"/>
    </source>
</evidence>
<dbReference type="Proteomes" id="UP000314294">
    <property type="component" value="Unassembled WGS sequence"/>
</dbReference>
<evidence type="ECO:0000313" key="3">
    <source>
        <dbReference type="Proteomes" id="UP000314294"/>
    </source>
</evidence>
<reference evidence="2 3" key="1">
    <citation type="submission" date="2019-03" db="EMBL/GenBank/DDBJ databases">
        <title>First draft genome of Liparis tanakae, snailfish: a comprehensive survey of snailfish specific genes.</title>
        <authorList>
            <person name="Kim W."/>
            <person name="Song I."/>
            <person name="Jeong J.-H."/>
            <person name="Kim D."/>
            <person name="Kim S."/>
            <person name="Ryu S."/>
            <person name="Song J.Y."/>
            <person name="Lee S.K."/>
        </authorList>
    </citation>
    <scope>NUCLEOTIDE SEQUENCE [LARGE SCALE GENOMIC DNA]</scope>
    <source>
        <tissue evidence="2">Muscle</tissue>
    </source>
</reference>
<keyword evidence="3" id="KW-1185">Reference proteome</keyword>
<feature type="compositionally biased region" description="Polar residues" evidence="1">
    <location>
        <begin position="43"/>
        <end position="58"/>
    </location>
</feature>
<dbReference type="EMBL" id="SRLO01007557">
    <property type="protein sequence ID" value="TNN27915.1"/>
    <property type="molecule type" value="Genomic_DNA"/>
</dbReference>
<dbReference type="AlphaFoldDB" id="A0A4Z2EGR4"/>
<comment type="caution">
    <text evidence="2">The sequence shown here is derived from an EMBL/GenBank/DDBJ whole genome shotgun (WGS) entry which is preliminary data.</text>
</comment>
<feature type="region of interest" description="Disordered" evidence="1">
    <location>
        <begin position="1"/>
        <end position="92"/>
    </location>
</feature>
<gene>
    <name evidence="2" type="ORF">EYF80_061938</name>
</gene>
<evidence type="ECO:0000313" key="2">
    <source>
        <dbReference type="EMBL" id="TNN27915.1"/>
    </source>
</evidence>
<feature type="compositionally biased region" description="Basic and acidic residues" evidence="1">
    <location>
        <begin position="59"/>
        <end position="74"/>
    </location>
</feature>
<protein>
    <submittedName>
        <fullName evidence="2">Uncharacterized protein</fullName>
    </submittedName>
</protein>
<proteinExistence type="predicted"/>
<sequence>MSRRRKAEEAEEPRADEEHDLPPTIPPRGVMSYPGPIRHQWKKSSSLTRTIQTTSSSRPPDKDPIDSHGRPDPDRVEEDEFQDPNRMKQTSC</sequence>
<organism evidence="2 3">
    <name type="scientific">Liparis tanakae</name>
    <name type="common">Tanaka's snailfish</name>
    <dbReference type="NCBI Taxonomy" id="230148"/>
    <lineage>
        <taxon>Eukaryota</taxon>
        <taxon>Metazoa</taxon>
        <taxon>Chordata</taxon>
        <taxon>Craniata</taxon>
        <taxon>Vertebrata</taxon>
        <taxon>Euteleostomi</taxon>
        <taxon>Actinopterygii</taxon>
        <taxon>Neopterygii</taxon>
        <taxon>Teleostei</taxon>
        <taxon>Neoteleostei</taxon>
        <taxon>Acanthomorphata</taxon>
        <taxon>Eupercaria</taxon>
        <taxon>Perciformes</taxon>
        <taxon>Cottioidei</taxon>
        <taxon>Cottales</taxon>
        <taxon>Liparidae</taxon>
        <taxon>Liparis</taxon>
    </lineage>
</organism>
<accession>A0A4Z2EGR4</accession>